<dbReference type="InterPro" id="IPR036273">
    <property type="entry name" value="CRAL/TRIO_N_dom_sf"/>
</dbReference>
<gene>
    <name evidence="1" type="ORF">EVAR_50778_1</name>
</gene>
<dbReference type="SUPFAM" id="SSF46938">
    <property type="entry name" value="CRAL/TRIO N-terminal domain"/>
    <property type="match status" value="1"/>
</dbReference>
<evidence type="ECO:0000313" key="2">
    <source>
        <dbReference type="Proteomes" id="UP000299102"/>
    </source>
</evidence>
<evidence type="ECO:0000313" key="1">
    <source>
        <dbReference type="EMBL" id="GBP54365.1"/>
    </source>
</evidence>
<dbReference type="AlphaFoldDB" id="A0A4C1WWC0"/>
<accession>A0A4C1WWC0</accession>
<dbReference type="EMBL" id="BGZK01000645">
    <property type="protein sequence ID" value="GBP54365.1"/>
    <property type="molecule type" value="Genomic_DNA"/>
</dbReference>
<name>A0A4C1WWC0_EUMVA</name>
<comment type="caution">
    <text evidence="1">The sequence shown here is derived from an EMBL/GenBank/DDBJ whole genome shotgun (WGS) entry which is preliminary data.</text>
</comment>
<sequence length="161" mass="18598">MPVELEFDFKEKCSAMEIFSQKDIDELHSWIQNLDKSKYVPKDLSNKQLLLFYNACYQDLNKTKTCIEKYYDIRHNAPELFDNRIISSADLKPSVEALTDNDWTKSEIGVDRSNERYHSDNPEDTEICVKSGAGYEKPITKLAFAIESDTGVGLQMRQKSE</sequence>
<dbReference type="Proteomes" id="UP000299102">
    <property type="component" value="Unassembled WGS sequence"/>
</dbReference>
<dbReference type="STRING" id="151549.A0A4C1WWC0"/>
<protein>
    <submittedName>
        <fullName evidence="1">Uncharacterized protein</fullName>
    </submittedName>
</protein>
<reference evidence="1 2" key="1">
    <citation type="journal article" date="2019" name="Commun. Biol.">
        <title>The bagworm genome reveals a unique fibroin gene that provides high tensile strength.</title>
        <authorList>
            <person name="Kono N."/>
            <person name="Nakamura H."/>
            <person name="Ohtoshi R."/>
            <person name="Tomita M."/>
            <person name="Numata K."/>
            <person name="Arakawa K."/>
        </authorList>
    </citation>
    <scope>NUCLEOTIDE SEQUENCE [LARGE SCALE GENOMIC DNA]</scope>
</reference>
<proteinExistence type="predicted"/>
<keyword evidence="2" id="KW-1185">Reference proteome</keyword>
<dbReference type="OrthoDB" id="6736570at2759"/>
<organism evidence="1 2">
    <name type="scientific">Eumeta variegata</name>
    <name type="common">Bagworm moth</name>
    <name type="synonym">Eumeta japonica</name>
    <dbReference type="NCBI Taxonomy" id="151549"/>
    <lineage>
        <taxon>Eukaryota</taxon>
        <taxon>Metazoa</taxon>
        <taxon>Ecdysozoa</taxon>
        <taxon>Arthropoda</taxon>
        <taxon>Hexapoda</taxon>
        <taxon>Insecta</taxon>
        <taxon>Pterygota</taxon>
        <taxon>Neoptera</taxon>
        <taxon>Endopterygota</taxon>
        <taxon>Lepidoptera</taxon>
        <taxon>Glossata</taxon>
        <taxon>Ditrysia</taxon>
        <taxon>Tineoidea</taxon>
        <taxon>Psychidae</taxon>
        <taxon>Oiketicinae</taxon>
        <taxon>Eumeta</taxon>
    </lineage>
</organism>